<dbReference type="PANTHER" id="PTHR30614">
    <property type="entry name" value="MEMBRANE COMPONENT OF AMINO ACID ABC TRANSPORTER"/>
    <property type="match status" value="1"/>
</dbReference>
<dbReference type="STRING" id="371042.NG99_14680"/>
<sequence>MLSLDFTPALASLPELLSGAWVTIEVTLCALAISCCLGTLIGLGRISSRHKAVWWLCNAYVVLVRGTPLLVQLFILYFGLPYFNIVIPAFVCGIIGLGCYSAAYVSELVRGAILSIDRGQSEAARSMGMSSGQAMRLIILPQALVRMVPPLANEFIALTKNSALVSLVTIHDLMHEGQKVISVSYRSLEVYLVIAFIYLLMTSSTMLLLRAVEKKLRAGGMVQ</sequence>
<accession>A0A0A4A2T9</accession>
<feature type="domain" description="ABC transmembrane type-1" evidence="13">
    <location>
        <begin position="20"/>
        <end position="209"/>
    </location>
</feature>
<evidence type="ECO:0000259" key="13">
    <source>
        <dbReference type="PROSITE" id="PS50928"/>
    </source>
</evidence>
<feature type="transmembrane region" description="Helical" evidence="12">
    <location>
        <begin position="20"/>
        <end position="41"/>
    </location>
</feature>
<gene>
    <name evidence="14" type="ORF">NG99_14680</name>
</gene>
<evidence type="ECO:0000256" key="9">
    <source>
        <dbReference type="ARBA" id="ARBA00022970"/>
    </source>
</evidence>
<evidence type="ECO:0000256" key="4">
    <source>
        <dbReference type="ARBA" id="ARBA00016506"/>
    </source>
</evidence>
<dbReference type="InterPro" id="IPR043429">
    <property type="entry name" value="ArtM/GltK/GlnP/TcyL/YhdX-like"/>
</dbReference>
<comment type="function">
    <text evidence="1">Part of the binding-protein-dependent transport system for glutamine; probably responsible for the translocation of the substrate across the membrane.</text>
</comment>
<dbReference type="AlphaFoldDB" id="A0A0A4A2T9"/>
<dbReference type="CDD" id="cd06261">
    <property type="entry name" value="TM_PBP2"/>
    <property type="match status" value="1"/>
</dbReference>
<dbReference type="InterPro" id="IPR010065">
    <property type="entry name" value="AA_ABC_transptr_permease_3TM"/>
</dbReference>
<dbReference type="PANTHER" id="PTHR30614:SF20">
    <property type="entry name" value="GLUTAMINE TRANSPORT SYSTEM PERMEASE PROTEIN GLNP"/>
    <property type="match status" value="1"/>
</dbReference>
<comment type="similarity">
    <text evidence="3">Belongs to the binding-protein-dependent transport system permease family. HisMQ subfamily.</text>
</comment>
<dbReference type="NCBIfam" id="TIGR01726">
    <property type="entry name" value="HEQRo_perm_3TM"/>
    <property type="match status" value="1"/>
</dbReference>
<dbReference type="FunFam" id="1.10.3720.10:FF:000033">
    <property type="entry name" value="Polar amino acid ABC transporter permease"/>
    <property type="match status" value="1"/>
</dbReference>
<keyword evidence="15" id="KW-1185">Reference proteome</keyword>
<keyword evidence="5 12" id="KW-0813">Transport</keyword>
<keyword evidence="7" id="KW-0997">Cell inner membrane</keyword>
<dbReference type="Proteomes" id="UP000030351">
    <property type="component" value="Unassembled WGS sequence"/>
</dbReference>
<dbReference type="SUPFAM" id="SSF161098">
    <property type="entry name" value="MetI-like"/>
    <property type="match status" value="1"/>
</dbReference>
<evidence type="ECO:0000313" key="15">
    <source>
        <dbReference type="Proteomes" id="UP000030351"/>
    </source>
</evidence>
<keyword evidence="6" id="KW-1003">Cell membrane</keyword>
<evidence type="ECO:0000256" key="1">
    <source>
        <dbReference type="ARBA" id="ARBA00003159"/>
    </source>
</evidence>
<keyword evidence="11 12" id="KW-0472">Membrane</keyword>
<dbReference type="OrthoDB" id="9787841at2"/>
<dbReference type="Pfam" id="PF00528">
    <property type="entry name" value="BPD_transp_1"/>
    <property type="match status" value="1"/>
</dbReference>
<dbReference type="eggNOG" id="COG0765">
    <property type="taxonomic scope" value="Bacteria"/>
</dbReference>
<keyword evidence="10 12" id="KW-1133">Transmembrane helix</keyword>
<dbReference type="GO" id="GO:0006865">
    <property type="term" value="P:amino acid transport"/>
    <property type="evidence" value="ECO:0007669"/>
    <property type="project" value="UniProtKB-KW"/>
</dbReference>
<comment type="subcellular location">
    <subcellularLocation>
        <location evidence="2">Cell inner membrane</location>
        <topology evidence="2">Multi-pass membrane protein</topology>
    </subcellularLocation>
    <subcellularLocation>
        <location evidence="12">Cell membrane</location>
        <topology evidence="12">Multi-pass membrane protein</topology>
    </subcellularLocation>
</comment>
<feature type="transmembrane region" description="Helical" evidence="12">
    <location>
        <begin position="53"/>
        <end position="79"/>
    </location>
</feature>
<dbReference type="Gene3D" id="1.10.3720.10">
    <property type="entry name" value="MetI-like"/>
    <property type="match status" value="1"/>
</dbReference>
<reference evidence="14 15" key="1">
    <citation type="submission" date="2014-10" db="EMBL/GenBank/DDBJ databases">
        <title>Genome sequence of Erwinia typographi M043b.</title>
        <authorList>
            <person name="Chan K.-G."/>
            <person name="Tan W.-S."/>
        </authorList>
    </citation>
    <scope>NUCLEOTIDE SEQUENCE [LARGE SCALE GENOMIC DNA]</scope>
    <source>
        <strain evidence="14 15">M043b</strain>
    </source>
</reference>
<dbReference type="RefSeq" id="WP_034894298.1">
    <property type="nucleotide sequence ID" value="NZ_JRUQ01000041.1"/>
</dbReference>
<keyword evidence="8 12" id="KW-0812">Transmembrane</keyword>
<evidence type="ECO:0000256" key="5">
    <source>
        <dbReference type="ARBA" id="ARBA00022448"/>
    </source>
</evidence>
<organism evidence="14 15">
    <name type="scientific">Erwinia typographi</name>
    <dbReference type="NCBI Taxonomy" id="371042"/>
    <lineage>
        <taxon>Bacteria</taxon>
        <taxon>Pseudomonadati</taxon>
        <taxon>Pseudomonadota</taxon>
        <taxon>Gammaproteobacteria</taxon>
        <taxon>Enterobacterales</taxon>
        <taxon>Erwiniaceae</taxon>
        <taxon>Erwinia</taxon>
    </lineage>
</organism>
<evidence type="ECO:0000256" key="8">
    <source>
        <dbReference type="ARBA" id="ARBA00022692"/>
    </source>
</evidence>
<name>A0A0A4A2T9_9GAMM</name>
<dbReference type="InterPro" id="IPR035906">
    <property type="entry name" value="MetI-like_sf"/>
</dbReference>
<evidence type="ECO:0000256" key="12">
    <source>
        <dbReference type="RuleBase" id="RU363032"/>
    </source>
</evidence>
<dbReference type="EMBL" id="JRUQ01000041">
    <property type="protein sequence ID" value="KGT92248.1"/>
    <property type="molecule type" value="Genomic_DNA"/>
</dbReference>
<evidence type="ECO:0000313" key="14">
    <source>
        <dbReference type="EMBL" id="KGT92248.1"/>
    </source>
</evidence>
<evidence type="ECO:0000256" key="2">
    <source>
        <dbReference type="ARBA" id="ARBA00004429"/>
    </source>
</evidence>
<protein>
    <recommendedName>
        <fullName evidence="4">Putative glutamine transport system permease protein GlnP</fullName>
    </recommendedName>
</protein>
<evidence type="ECO:0000256" key="10">
    <source>
        <dbReference type="ARBA" id="ARBA00022989"/>
    </source>
</evidence>
<feature type="transmembrane region" description="Helical" evidence="12">
    <location>
        <begin position="190"/>
        <end position="209"/>
    </location>
</feature>
<dbReference type="InterPro" id="IPR000515">
    <property type="entry name" value="MetI-like"/>
</dbReference>
<evidence type="ECO:0000256" key="11">
    <source>
        <dbReference type="ARBA" id="ARBA00023136"/>
    </source>
</evidence>
<dbReference type="GO" id="GO:0043190">
    <property type="term" value="C:ATP-binding cassette (ABC) transporter complex"/>
    <property type="evidence" value="ECO:0007669"/>
    <property type="project" value="InterPro"/>
</dbReference>
<comment type="caution">
    <text evidence="14">The sequence shown here is derived from an EMBL/GenBank/DDBJ whole genome shotgun (WGS) entry which is preliminary data.</text>
</comment>
<feature type="transmembrane region" description="Helical" evidence="12">
    <location>
        <begin position="85"/>
        <end position="105"/>
    </location>
</feature>
<dbReference type="PROSITE" id="PS50928">
    <property type="entry name" value="ABC_TM1"/>
    <property type="match status" value="1"/>
</dbReference>
<dbReference type="GO" id="GO:0022857">
    <property type="term" value="F:transmembrane transporter activity"/>
    <property type="evidence" value="ECO:0007669"/>
    <property type="project" value="InterPro"/>
</dbReference>
<evidence type="ECO:0000256" key="6">
    <source>
        <dbReference type="ARBA" id="ARBA00022475"/>
    </source>
</evidence>
<proteinExistence type="inferred from homology"/>
<evidence type="ECO:0000256" key="3">
    <source>
        <dbReference type="ARBA" id="ARBA00010072"/>
    </source>
</evidence>
<keyword evidence="9" id="KW-0029">Amino-acid transport</keyword>
<evidence type="ECO:0000256" key="7">
    <source>
        <dbReference type="ARBA" id="ARBA00022519"/>
    </source>
</evidence>